<keyword evidence="2" id="KW-1185">Reference proteome</keyword>
<dbReference type="PANTHER" id="PTHR23053">
    <property type="entry name" value="DLEC1 DELETED IN LUNG AND ESOPHAGEAL CANCER 1"/>
    <property type="match status" value="1"/>
</dbReference>
<name>A0A7K4U7W0_9SYLV</name>
<accession>A0A7K4U7W0</accession>
<dbReference type="EMBL" id="VXBN01009783">
    <property type="protein sequence ID" value="NWR06171.1"/>
    <property type="molecule type" value="Genomic_DNA"/>
</dbReference>
<dbReference type="GO" id="GO:0005930">
    <property type="term" value="C:axoneme"/>
    <property type="evidence" value="ECO:0007669"/>
    <property type="project" value="TreeGrafter"/>
</dbReference>
<evidence type="ECO:0000313" key="2">
    <source>
        <dbReference type="Proteomes" id="UP000580691"/>
    </source>
</evidence>
<feature type="non-terminal residue" evidence="1">
    <location>
        <position position="1"/>
    </location>
</feature>
<protein>
    <submittedName>
        <fullName evidence="1">HYDIN protein</fullName>
    </submittedName>
</protein>
<reference evidence="1 2" key="1">
    <citation type="submission" date="2019-09" db="EMBL/GenBank/DDBJ databases">
        <title>Bird 10,000 Genomes (B10K) Project - Family phase.</title>
        <authorList>
            <person name="Zhang G."/>
        </authorList>
    </citation>
    <scope>NUCLEOTIDE SEQUENCE [LARGE SCALE GENOMIC DNA]</scope>
    <source>
        <strain evidence="1">B10K-DU-002-08</strain>
        <tissue evidence="1">Muscle</tissue>
    </source>
</reference>
<dbReference type="GO" id="GO:0003341">
    <property type="term" value="P:cilium movement"/>
    <property type="evidence" value="ECO:0007669"/>
    <property type="project" value="TreeGrafter"/>
</dbReference>
<evidence type="ECO:0000313" key="1">
    <source>
        <dbReference type="EMBL" id="NWR06171.1"/>
    </source>
</evidence>
<dbReference type="Proteomes" id="UP000580691">
    <property type="component" value="Unassembled WGS sequence"/>
</dbReference>
<dbReference type="Gene3D" id="2.60.40.10">
    <property type="entry name" value="Immunoglobulins"/>
    <property type="match status" value="1"/>
</dbReference>
<comment type="caution">
    <text evidence="1">The sequence shown here is derived from an EMBL/GenBank/DDBJ whole genome shotgun (WGS) entry which is preliminary data.</text>
</comment>
<dbReference type="GO" id="GO:1904158">
    <property type="term" value="P:axonemal central apparatus assembly"/>
    <property type="evidence" value="ECO:0007669"/>
    <property type="project" value="TreeGrafter"/>
</dbReference>
<dbReference type="OrthoDB" id="442692at2759"/>
<organism evidence="1 2">
    <name type="scientific">Sinosuthora webbiana</name>
    <dbReference type="NCBI Taxonomy" id="337173"/>
    <lineage>
        <taxon>Eukaryota</taxon>
        <taxon>Metazoa</taxon>
        <taxon>Chordata</taxon>
        <taxon>Craniata</taxon>
        <taxon>Vertebrata</taxon>
        <taxon>Euteleostomi</taxon>
        <taxon>Archelosauria</taxon>
        <taxon>Archosauria</taxon>
        <taxon>Dinosauria</taxon>
        <taxon>Saurischia</taxon>
        <taxon>Theropoda</taxon>
        <taxon>Coelurosauria</taxon>
        <taxon>Aves</taxon>
        <taxon>Neognathae</taxon>
        <taxon>Neoaves</taxon>
        <taxon>Telluraves</taxon>
        <taxon>Australaves</taxon>
        <taxon>Passeriformes</taxon>
        <taxon>Sylvioidea</taxon>
        <taxon>Sylviidae</taxon>
        <taxon>Sinosuthora</taxon>
    </lineage>
</organism>
<sequence length="122" mass="13616">TFEVCFESACCPQGDVDVLLPIKVPQLLGQAAGWAQQQLSPAPSAELSVLLQVEKGPTYHIRLHATVVELSLSLSRNTLEFSDTLVGQCQTETVRLYNWFHVPCTWFITAVQPAMEVKHRLH</sequence>
<dbReference type="PANTHER" id="PTHR23053:SF0">
    <property type="entry name" value="HYDROCEPHALUS-INDUCING PROTEIN HOMOLOG"/>
    <property type="match status" value="1"/>
</dbReference>
<feature type="non-terminal residue" evidence="1">
    <location>
        <position position="122"/>
    </location>
</feature>
<dbReference type="AlphaFoldDB" id="A0A7K4U7W0"/>
<gene>
    <name evidence="1" type="primary">Hydin_5</name>
    <name evidence="1" type="ORF">SINWEB_R15670</name>
</gene>
<dbReference type="InterPro" id="IPR013783">
    <property type="entry name" value="Ig-like_fold"/>
</dbReference>
<dbReference type="InterPro" id="IPR033305">
    <property type="entry name" value="Hydin-like"/>
</dbReference>
<proteinExistence type="predicted"/>